<dbReference type="SFLD" id="SFLDS00029">
    <property type="entry name" value="Radical_SAM"/>
    <property type="match status" value="1"/>
</dbReference>
<keyword evidence="5" id="KW-0411">Iron-sulfur</keyword>
<dbReference type="PANTHER" id="PTHR43409">
    <property type="entry name" value="ANAEROBIC MAGNESIUM-PROTOPORPHYRIN IX MONOMETHYL ESTER CYCLASE-RELATED"/>
    <property type="match status" value="1"/>
</dbReference>
<evidence type="ECO:0000256" key="1">
    <source>
        <dbReference type="ARBA" id="ARBA00001966"/>
    </source>
</evidence>
<reference evidence="8 9" key="1">
    <citation type="submission" date="2024-03" db="EMBL/GenBank/DDBJ databases">
        <title>A Dehalogenimonas Isolated from Estuarine Sediments Dihaloeliminates Chlorinated Alkanes.</title>
        <authorList>
            <person name="Yang Y."/>
            <person name="Wang H."/>
        </authorList>
    </citation>
    <scope>NUCLEOTIDE SEQUENCE [LARGE SCALE GENOMIC DNA]</scope>
    <source>
        <strain evidence="8 9">W</strain>
    </source>
</reference>
<dbReference type="InterPro" id="IPR007197">
    <property type="entry name" value="rSAM"/>
</dbReference>
<dbReference type="InterPro" id="IPR051198">
    <property type="entry name" value="BchE-like"/>
</dbReference>
<dbReference type="Gene3D" id="3.40.50.280">
    <property type="entry name" value="Cobalamin-binding domain"/>
    <property type="match status" value="1"/>
</dbReference>
<evidence type="ECO:0000259" key="6">
    <source>
        <dbReference type="PROSITE" id="PS51332"/>
    </source>
</evidence>
<dbReference type="InterPro" id="IPR036724">
    <property type="entry name" value="Cobalamin-bd_sf"/>
</dbReference>
<name>A0ABZ2J8J6_9CHLR</name>
<accession>A0ABZ2J8J6</accession>
<gene>
    <name evidence="8" type="ORF">V8247_00365</name>
</gene>
<dbReference type="SUPFAM" id="SSF102114">
    <property type="entry name" value="Radical SAM enzymes"/>
    <property type="match status" value="1"/>
</dbReference>
<dbReference type="EMBL" id="CP146612">
    <property type="protein sequence ID" value="WWX25456.1"/>
    <property type="molecule type" value="Genomic_DNA"/>
</dbReference>
<proteinExistence type="predicted"/>
<protein>
    <submittedName>
        <fullName evidence="8">Radical SAM protein</fullName>
    </submittedName>
</protein>
<dbReference type="Proteomes" id="UP001375370">
    <property type="component" value="Chromosome"/>
</dbReference>
<dbReference type="PROSITE" id="PS51332">
    <property type="entry name" value="B12_BINDING"/>
    <property type="match status" value="1"/>
</dbReference>
<keyword evidence="2" id="KW-0949">S-adenosyl-L-methionine</keyword>
<evidence type="ECO:0000256" key="3">
    <source>
        <dbReference type="ARBA" id="ARBA00022723"/>
    </source>
</evidence>
<dbReference type="InterPro" id="IPR006158">
    <property type="entry name" value="Cobalamin-bd"/>
</dbReference>
<evidence type="ECO:0000256" key="5">
    <source>
        <dbReference type="ARBA" id="ARBA00023014"/>
    </source>
</evidence>
<organism evidence="8 9">
    <name type="scientific">Candidatus Dehalogenimonas loeffleri</name>
    <dbReference type="NCBI Taxonomy" id="3127115"/>
    <lineage>
        <taxon>Bacteria</taxon>
        <taxon>Bacillati</taxon>
        <taxon>Chloroflexota</taxon>
        <taxon>Dehalococcoidia</taxon>
        <taxon>Dehalococcoidales</taxon>
        <taxon>Dehalococcoidaceae</taxon>
        <taxon>Dehalogenimonas</taxon>
    </lineage>
</organism>
<dbReference type="RefSeq" id="WP_338737617.1">
    <property type="nucleotide sequence ID" value="NZ_CP146612.1"/>
</dbReference>
<dbReference type="InterPro" id="IPR058240">
    <property type="entry name" value="rSAM_sf"/>
</dbReference>
<dbReference type="InterPro" id="IPR023404">
    <property type="entry name" value="rSAM_horseshoe"/>
</dbReference>
<dbReference type="CDD" id="cd01335">
    <property type="entry name" value="Radical_SAM"/>
    <property type="match status" value="1"/>
</dbReference>
<dbReference type="InterPro" id="IPR006638">
    <property type="entry name" value="Elp3/MiaA/NifB-like_rSAM"/>
</dbReference>
<evidence type="ECO:0000256" key="4">
    <source>
        <dbReference type="ARBA" id="ARBA00023004"/>
    </source>
</evidence>
<dbReference type="Gene3D" id="3.80.30.20">
    <property type="entry name" value="tm_1862 like domain"/>
    <property type="match status" value="1"/>
</dbReference>
<dbReference type="Pfam" id="PF02310">
    <property type="entry name" value="B12-binding"/>
    <property type="match status" value="1"/>
</dbReference>
<dbReference type="SFLD" id="SFLDG01082">
    <property type="entry name" value="B12-binding_domain_containing"/>
    <property type="match status" value="1"/>
</dbReference>
<dbReference type="SFLD" id="SFLDG01123">
    <property type="entry name" value="methyltransferase_(Class_B)"/>
    <property type="match status" value="1"/>
</dbReference>
<comment type="cofactor">
    <cofactor evidence="1">
        <name>[4Fe-4S] cluster</name>
        <dbReference type="ChEBI" id="CHEBI:49883"/>
    </cofactor>
</comment>
<feature type="domain" description="B12-binding" evidence="6">
    <location>
        <begin position="1"/>
        <end position="138"/>
    </location>
</feature>
<dbReference type="PANTHER" id="PTHR43409:SF16">
    <property type="entry name" value="SLR0320 PROTEIN"/>
    <property type="match status" value="1"/>
</dbReference>
<dbReference type="PROSITE" id="PS51918">
    <property type="entry name" value="RADICAL_SAM"/>
    <property type="match status" value="1"/>
</dbReference>
<feature type="domain" description="Radical SAM core" evidence="7">
    <location>
        <begin position="177"/>
        <end position="404"/>
    </location>
</feature>
<keyword evidence="9" id="KW-1185">Reference proteome</keyword>
<keyword evidence="4" id="KW-0408">Iron</keyword>
<evidence type="ECO:0000259" key="7">
    <source>
        <dbReference type="PROSITE" id="PS51918"/>
    </source>
</evidence>
<evidence type="ECO:0000313" key="8">
    <source>
        <dbReference type="EMBL" id="WWX25456.1"/>
    </source>
</evidence>
<dbReference type="Pfam" id="PF04055">
    <property type="entry name" value="Radical_SAM"/>
    <property type="match status" value="1"/>
</dbReference>
<evidence type="ECO:0000256" key="2">
    <source>
        <dbReference type="ARBA" id="ARBA00022691"/>
    </source>
</evidence>
<evidence type="ECO:0000313" key="9">
    <source>
        <dbReference type="Proteomes" id="UP001375370"/>
    </source>
</evidence>
<dbReference type="SMART" id="SM00729">
    <property type="entry name" value="Elp3"/>
    <property type="match status" value="1"/>
</dbReference>
<dbReference type="CDD" id="cd02068">
    <property type="entry name" value="radical_SAM_B12_BD"/>
    <property type="match status" value="1"/>
</dbReference>
<keyword evidence="3" id="KW-0479">Metal-binding</keyword>
<dbReference type="SUPFAM" id="SSF52242">
    <property type="entry name" value="Cobalamin (vitamin B12)-binding domain"/>
    <property type="match status" value="1"/>
</dbReference>
<sequence>MKILLVNPANKDKAIFGHHSVFPNSLLYIAVVLEQAGHEVLIYDNQVDRRDPEDFQEFNPDIVGFSVLTGPIIREALDQSAAFKRLNPKVKIVWGSAHPSVLPEQTIAEEVIDFVVVGAGEYTLRELVAELESPEPHLENISGLVWKRGRETVINRPRPFIDNLDELPDPAWHLIEVPKYWDKALNTSRGCPGKCTFCYSPLFHKDYIGELSAERIFAQMEILYQRYDIRFIRFFEDTFTGNRDRLRKFCRLMIERKLPVYWDCDSRIGLTDDDISLMSRAGCVSVGLGVETGSTRMLKFIKKGIGVETVVKTVARLVKHRIMPRLYFIAELPTETVDDFRQTQALIRRLGRPPYQYMPYMPFPCTELYNYCVKERLLKPPQNLKQWADMTNLSAMNSHYLEIPRDMIDGAFADLYNGYFLRPLWFSLKRMPLYFTRLKPTPPELWRGFRRFLKYWRSSP</sequence>
<dbReference type="InterPro" id="IPR034466">
    <property type="entry name" value="Methyltransferase_Class_B"/>
</dbReference>